<gene>
    <name evidence="2" type="ORF">CAC42_2816</name>
</gene>
<feature type="compositionally biased region" description="Polar residues" evidence="1">
    <location>
        <begin position="39"/>
        <end position="54"/>
    </location>
</feature>
<evidence type="ECO:0000313" key="3">
    <source>
        <dbReference type="Proteomes" id="UP000243797"/>
    </source>
</evidence>
<dbReference type="Pfam" id="PF08316">
    <property type="entry name" value="Pal1"/>
    <property type="match status" value="1"/>
</dbReference>
<dbReference type="InParanoid" id="A0A2K1R0S0"/>
<feature type="compositionally biased region" description="Basic and acidic residues" evidence="1">
    <location>
        <begin position="296"/>
        <end position="313"/>
    </location>
</feature>
<sequence>MAAVSSKEATAYLIDPLTAPEPSAETGPGSHFRPPVETPDSSRPRSTSNSKNPFRNSGNSSRRSTVSSQHTHSRNVSNVSNASKGSPEAFPSYREAALGQLNDGKPPPYDGTTGHRRRGSSLKERYPGDESHKPLDILRRDSKKAHRSPHLTKRHMPGADSIDRLDPTVSQVPYHHEGPYDAAMMGRNNKGSISPVAALSETNREALKATPRENIKNSLERHVPLDGTAVVPPGMEDRFGRRYDYEEGGNLMLEGNPEGGAYKRYPGVKYHPDDIKGKGEPSYSQDLAIKAHHASRGSDEGAKGIEMQDHKYASAEQTGSAGASGRERGNSLIGGLKKRMNSLKKQQREE</sequence>
<proteinExistence type="predicted"/>
<feature type="compositionally biased region" description="Basic and acidic residues" evidence="1">
    <location>
        <begin position="121"/>
        <end position="140"/>
    </location>
</feature>
<feature type="compositionally biased region" description="Basic residues" evidence="1">
    <location>
        <begin position="141"/>
        <end position="156"/>
    </location>
</feature>
<feature type="region of interest" description="Disordered" evidence="1">
    <location>
        <begin position="272"/>
        <end position="350"/>
    </location>
</feature>
<dbReference type="InterPro" id="IPR013226">
    <property type="entry name" value="Pal1"/>
</dbReference>
<feature type="compositionally biased region" description="Low complexity" evidence="1">
    <location>
        <begin position="55"/>
        <end position="70"/>
    </location>
</feature>
<feature type="compositionally biased region" description="Polar residues" evidence="1">
    <location>
        <begin position="75"/>
        <end position="84"/>
    </location>
</feature>
<dbReference type="GO" id="GO:0005737">
    <property type="term" value="C:cytoplasm"/>
    <property type="evidence" value="ECO:0007669"/>
    <property type="project" value="TreeGrafter"/>
</dbReference>
<protein>
    <submittedName>
        <fullName evidence="2">Uncharacterized protein</fullName>
    </submittedName>
</protein>
<dbReference type="PANTHER" id="PTHR28307:SF1">
    <property type="entry name" value="PAL1 CELL MORPHOLOGY PROTEIN"/>
    <property type="match status" value="1"/>
</dbReference>
<dbReference type="OrthoDB" id="5389892at2759"/>
<dbReference type="PANTHER" id="PTHR28307">
    <property type="entry name" value="PROTEIN PAL1"/>
    <property type="match status" value="1"/>
</dbReference>
<reference evidence="2 3" key="1">
    <citation type="submission" date="2017-06" db="EMBL/GenBank/DDBJ databases">
        <title>Draft genome sequence of a variant of Elsinoe murrayae.</title>
        <authorList>
            <person name="Cheng Q."/>
        </authorList>
    </citation>
    <scope>NUCLEOTIDE SEQUENCE [LARGE SCALE GENOMIC DNA]</scope>
    <source>
        <strain evidence="2 3">CQ-2017a</strain>
    </source>
</reference>
<dbReference type="AlphaFoldDB" id="A0A2K1R0S0"/>
<accession>A0A2K1R0S0</accession>
<feature type="region of interest" description="Disordered" evidence="1">
    <location>
        <begin position="1"/>
        <end position="188"/>
    </location>
</feature>
<dbReference type="Proteomes" id="UP000243797">
    <property type="component" value="Unassembled WGS sequence"/>
</dbReference>
<evidence type="ECO:0000256" key="1">
    <source>
        <dbReference type="SAM" id="MobiDB-lite"/>
    </source>
</evidence>
<keyword evidence="3" id="KW-1185">Reference proteome</keyword>
<dbReference type="EMBL" id="NKHZ01000017">
    <property type="protein sequence ID" value="PNS20885.1"/>
    <property type="molecule type" value="Genomic_DNA"/>
</dbReference>
<evidence type="ECO:0000313" key="2">
    <source>
        <dbReference type="EMBL" id="PNS20885.1"/>
    </source>
</evidence>
<organism evidence="2 3">
    <name type="scientific">Sphaceloma murrayae</name>
    <dbReference type="NCBI Taxonomy" id="2082308"/>
    <lineage>
        <taxon>Eukaryota</taxon>
        <taxon>Fungi</taxon>
        <taxon>Dikarya</taxon>
        <taxon>Ascomycota</taxon>
        <taxon>Pezizomycotina</taxon>
        <taxon>Dothideomycetes</taxon>
        <taxon>Dothideomycetidae</taxon>
        <taxon>Myriangiales</taxon>
        <taxon>Elsinoaceae</taxon>
        <taxon>Sphaceloma</taxon>
    </lineage>
</organism>
<name>A0A2K1R0S0_9PEZI</name>
<comment type="caution">
    <text evidence="2">The sequence shown here is derived from an EMBL/GenBank/DDBJ whole genome shotgun (WGS) entry which is preliminary data.</text>
</comment>